<comment type="caution">
    <text evidence="1">The sequence shown here is derived from an EMBL/GenBank/DDBJ whole genome shotgun (WGS) entry which is preliminary data.</text>
</comment>
<accession>A0ABR6NHH7</accession>
<name>A0ABR6NHH7_9SPHN</name>
<evidence type="ECO:0000313" key="2">
    <source>
        <dbReference type="Proteomes" id="UP001138540"/>
    </source>
</evidence>
<keyword evidence="2" id="KW-1185">Reference proteome</keyword>
<sequence>MTDHTEAMKRLKSEIAKQAADLTITEDADGYANEADRMHDWYIARDAAIAALDTASEPVPAERPKPAQVELGTKCQACGMLAPDKLSGDCNRPECIHRLRVATPAKPAQEVELYREIFITAHGDGWRGNQLRRDVQHVDAEKSWRLYVENGALQKAIERLASSREAELEQALIEADRKNDVLADEWNDALRKLAIAEETLERIKFAPSAMDGGSIVHCRNVATKALAQIRQPKGDQS</sequence>
<gene>
    <name evidence="1" type="ORF">HNP60_001947</name>
</gene>
<evidence type="ECO:0000313" key="1">
    <source>
        <dbReference type="EMBL" id="MBB5985973.1"/>
    </source>
</evidence>
<dbReference type="EMBL" id="JACHKA010000001">
    <property type="protein sequence ID" value="MBB5985973.1"/>
    <property type="molecule type" value="Genomic_DNA"/>
</dbReference>
<reference evidence="1 2" key="1">
    <citation type="submission" date="2020-08" db="EMBL/GenBank/DDBJ databases">
        <title>Exploring microbial biodiversity for novel pathways involved in the catabolism of aromatic compounds derived from lignin.</title>
        <authorList>
            <person name="Elkins J."/>
        </authorList>
    </citation>
    <scope>NUCLEOTIDE SEQUENCE [LARGE SCALE GENOMIC DNA]</scope>
    <source>
        <strain evidence="1 2">B1D3A</strain>
    </source>
</reference>
<protein>
    <submittedName>
        <fullName evidence="1">Uncharacterized protein</fullName>
    </submittedName>
</protein>
<dbReference type="RefSeq" id="WP_184152979.1">
    <property type="nucleotide sequence ID" value="NZ_JACHKA010000001.1"/>
</dbReference>
<dbReference type="Proteomes" id="UP001138540">
    <property type="component" value="Unassembled WGS sequence"/>
</dbReference>
<proteinExistence type="predicted"/>
<organism evidence="1 2">
    <name type="scientific">Sphingobium lignivorans</name>
    <dbReference type="NCBI Taxonomy" id="2735886"/>
    <lineage>
        <taxon>Bacteria</taxon>
        <taxon>Pseudomonadati</taxon>
        <taxon>Pseudomonadota</taxon>
        <taxon>Alphaproteobacteria</taxon>
        <taxon>Sphingomonadales</taxon>
        <taxon>Sphingomonadaceae</taxon>
        <taxon>Sphingobium</taxon>
    </lineage>
</organism>